<dbReference type="Proteomes" id="UP001470230">
    <property type="component" value="Unassembled WGS sequence"/>
</dbReference>
<reference evidence="1 2" key="1">
    <citation type="submission" date="2024-04" db="EMBL/GenBank/DDBJ databases">
        <title>Tritrichomonas musculus Genome.</title>
        <authorList>
            <person name="Alves-Ferreira E."/>
            <person name="Grigg M."/>
            <person name="Lorenzi H."/>
            <person name="Galac M."/>
        </authorList>
    </citation>
    <scope>NUCLEOTIDE SEQUENCE [LARGE SCALE GENOMIC DNA]</scope>
    <source>
        <strain evidence="1 2">EAF2021</strain>
    </source>
</reference>
<evidence type="ECO:0000313" key="1">
    <source>
        <dbReference type="EMBL" id="KAK8884666.1"/>
    </source>
</evidence>
<sequence length="325" mass="38395">MRNEKIYYDPILIKKKQITEKYSYTPRTLPTAPDIPSISPRRKVQILPKSHEIRNVGDKVRELERTTILTSPHDPIRHLRRDVKESDERLLFVKSGHSIDHLNINNNDSITQNELQNSGAPTLRERTLEETSTTHPPVRSNSTVYVYHGKSISTGPASEIQNGLNLMRHNINEMNRKQYNKIIKEVNLRNKRRPSVLSQMNDDIEKYGMEECFARAKRARQYSSLKLKRDEAWWEVFIDSIPEDLRTKRTTRFINKFSAINFYNEKNITNFVFEFSKTEELQNHCYSLMKLVNSIANFLDDDRLEFIFYKAEKKRIEKEQSLEET</sequence>
<comment type="caution">
    <text evidence="1">The sequence shown here is derived from an EMBL/GenBank/DDBJ whole genome shotgun (WGS) entry which is preliminary data.</text>
</comment>
<accession>A0ABR2K0M7</accession>
<gene>
    <name evidence="1" type="ORF">M9Y10_043784</name>
</gene>
<organism evidence="1 2">
    <name type="scientific">Tritrichomonas musculus</name>
    <dbReference type="NCBI Taxonomy" id="1915356"/>
    <lineage>
        <taxon>Eukaryota</taxon>
        <taxon>Metamonada</taxon>
        <taxon>Parabasalia</taxon>
        <taxon>Tritrichomonadida</taxon>
        <taxon>Tritrichomonadidae</taxon>
        <taxon>Tritrichomonas</taxon>
    </lineage>
</organism>
<name>A0ABR2K0M7_9EUKA</name>
<dbReference type="EMBL" id="JAPFFF010000008">
    <property type="protein sequence ID" value="KAK8884666.1"/>
    <property type="molecule type" value="Genomic_DNA"/>
</dbReference>
<proteinExistence type="predicted"/>
<keyword evidence="2" id="KW-1185">Reference proteome</keyword>
<protein>
    <submittedName>
        <fullName evidence="1">Uncharacterized protein</fullName>
    </submittedName>
</protein>
<evidence type="ECO:0000313" key="2">
    <source>
        <dbReference type="Proteomes" id="UP001470230"/>
    </source>
</evidence>